<evidence type="ECO:0000256" key="5">
    <source>
        <dbReference type="PROSITE-ProRule" id="PRU00175"/>
    </source>
</evidence>
<feature type="domain" description="JmjC" evidence="9">
    <location>
        <begin position="838"/>
        <end position="1062"/>
    </location>
</feature>
<proteinExistence type="inferred from homology"/>
<dbReference type="InterPro" id="IPR001841">
    <property type="entry name" value="Znf_RING"/>
</dbReference>
<feature type="compositionally biased region" description="Basic and acidic residues" evidence="7">
    <location>
        <begin position="301"/>
        <end position="311"/>
    </location>
</feature>
<feature type="compositionally biased region" description="Polar residues" evidence="7">
    <location>
        <begin position="63"/>
        <end position="78"/>
    </location>
</feature>
<comment type="caution">
    <text evidence="10">The sequence shown here is derived from an EMBL/GenBank/DDBJ whole genome shotgun (WGS) entry which is preliminary data.</text>
</comment>
<reference evidence="10 11" key="1">
    <citation type="journal article" date="2021" name="Comput. Struct. Biotechnol. J.">
        <title>De novo genome assembly of the potent medicinal plant Rehmannia glutinosa using nanopore technology.</title>
        <authorList>
            <person name="Ma L."/>
            <person name="Dong C."/>
            <person name="Song C."/>
            <person name="Wang X."/>
            <person name="Zheng X."/>
            <person name="Niu Y."/>
            <person name="Chen S."/>
            <person name="Feng W."/>
        </authorList>
    </citation>
    <scope>NUCLEOTIDE SEQUENCE [LARGE SCALE GENOMIC DNA]</scope>
    <source>
        <strain evidence="10">DH-2019</strain>
    </source>
</reference>
<sequence>MDNSRMRHLERQIEELKEYYQQEIKKQLEGVHRKIDEALNRKFDELLRSINSANGNESNNPNVTPVQPTLQRNSNSNVRGKGVGAEKKGIKEEEGLEDFEMGSNGGNVGAGEEGTSLLEEDSGPGKFGHEKGQKGKDNEVGDPDNEGVVSRTERYSGRAMEKIEKLNVKTENMEEEEEQGWEKKMVSSDEPKLKENRVEAKLGQQRNRTVNEDLEDGEGERLKVNREALPALRAKKENKEENDVSSSVETAKAKTGKMKEQEGEDMGGEKEEGKDLEKEHNKVGETENEGGVSRIRLSSKRAMEKIEKLSTETENTEEEEEGFSRKGKRKRGSEKKMMNNDKPRLKENRVEENIGQQEDSEGEGLKTSREARYASGAKKLKPKSFNVSQGSLESTMCHQCQRNDKGRVVRCTKCKSKRYCVPCMTTWYPKMSEEAFAEACPVCRMNCNCKACLRMQAPVHVCFSDSLSVLVALARFYDYSYATHALYACRFVINTEQVKERELEAKIRGVSVSDIKLKKATCGQNERMYCDNCQTSIADYHRSCPLCSYDLCLSCCRELRDGHLQGGEKGKPIKYVNYGLDYLHGDRWTEVLESATLQTLPVEANSEDNVYSPSEWKPKKNGVIPCPPKDKGGCGLAVLELKCLLPESSELLVEAKQIFEKQKLECVPECFEKSCSCSKFSSQDSVISQKSYKAASREDSYDNSLYCPTAVDLKHEDLKHFQWHWLKGEPVIVSNVLETTLGLSWEPMVMWRAVRQIKNLEYEKVLDVTAINCLYWCEEDVNVHQFFKGYSEGRFDSYGWPLILKLNDWPPSTLFEQQLPRHGAEFISCLPFKEYTHPHSGYLNLVVKLSDKSLKPDLGPKTYIAYGFNEELGRGDSVTKLHYDLADVVNVLTHVQAVSLSPEDCATIQKLKQKHASQDQREVFGDDQTQICVGKEDASASNIYGFSLVDAKSGAIWDIFRRQDVPKLEEYLKRHFKEFRHIYGNLLPEVYYVHAFFGMRFVSYVLRSLRKEAGIEPWTVVQKLGDAVFIPAGCPHQVRNLKSCIKVAVEFVSPENVRSSSN</sequence>
<evidence type="ECO:0000256" key="1">
    <source>
        <dbReference type="ARBA" id="ARBA00004123"/>
    </source>
</evidence>
<evidence type="ECO:0000259" key="8">
    <source>
        <dbReference type="PROSITE" id="PS50089"/>
    </source>
</evidence>
<comment type="similarity">
    <text evidence="2">Belongs to the JARID1 histone demethylase family.</text>
</comment>
<dbReference type="Gene3D" id="2.60.120.650">
    <property type="entry name" value="Cupin"/>
    <property type="match status" value="1"/>
</dbReference>
<evidence type="ECO:0000313" key="11">
    <source>
        <dbReference type="Proteomes" id="UP001318860"/>
    </source>
</evidence>
<protein>
    <submittedName>
        <fullName evidence="10">Uncharacterized protein</fullName>
    </submittedName>
</protein>
<feature type="compositionally biased region" description="Basic and acidic residues" evidence="7">
    <location>
        <begin position="257"/>
        <end position="285"/>
    </location>
</feature>
<comment type="subcellular location">
    <subcellularLocation>
        <location evidence="1">Nucleus</location>
    </subcellularLocation>
</comment>
<dbReference type="EMBL" id="JABTTQ020000827">
    <property type="protein sequence ID" value="KAK6137579.1"/>
    <property type="molecule type" value="Genomic_DNA"/>
</dbReference>
<evidence type="ECO:0000256" key="2">
    <source>
        <dbReference type="ARBA" id="ARBA00006801"/>
    </source>
</evidence>
<dbReference type="Proteomes" id="UP001318860">
    <property type="component" value="Unassembled WGS sequence"/>
</dbReference>
<organism evidence="10 11">
    <name type="scientific">Rehmannia glutinosa</name>
    <name type="common">Chinese foxglove</name>
    <dbReference type="NCBI Taxonomy" id="99300"/>
    <lineage>
        <taxon>Eukaryota</taxon>
        <taxon>Viridiplantae</taxon>
        <taxon>Streptophyta</taxon>
        <taxon>Embryophyta</taxon>
        <taxon>Tracheophyta</taxon>
        <taxon>Spermatophyta</taxon>
        <taxon>Magnoliopsida</taxon>
        <taxon>eudicotyledons</taxon>
        <taxon>Gunneridae</taxon>
        <taxon>Pentapetalae</taxon>
        <taxon>asterids</taxon>
        <taxon>lamiids</taxon>
        <taxon>Lamiales</taxon>
        <taxon>Orobanchaceae</taxon>
        <taxon>Rehmannieae</taxon>
        <taxon>Rehmannia</taxon>
    </lineage>
</organism>
<feature type="compositionally biased region" description="Basic and acidic residues" evidence="7">
    <location>
        <begin position="151"/>
        <end position="172"/>
    </location>
</feature>
<keyword evidence="5" id="KW-0863">Zinc-finger</keyword>
<feature type="region of interest" description="Disordered" evidence="7">
    <location>
        <begin position="50"/>
        <end position="378"/>
    </location>
</feature>
<feature type="compositionally biased region" description="Basic and acidic residues" evidence="7">
    <location>
        <begin position="363"/>
        <end position="372"/>
    </location>
</feature>
<keyword evidence="4" id="KW-0539">Nucleus</keyword>
<evidence type="ECO:0000256" key="3">
    <source>
        <dbReference type="ARBA" id="ARBA00022723"/>
    </source>
</evidence>
<accession>A0ABR0VU04</accession>
<keyword evidence="5" id="KW-0862">Zinc</keyword>
<keyword evidence="3" id="KW-0479">Metal-binding</keyword>
<evidence type="ECO:0000313" key="10">
    <source>
        <dbReference type="EMBL" id="KAK6137579.1"/>
    </source>
</evidence>
<dbReference type="Pfam" id="PF02373">
    <property type="entry name" value="JmjC"/>
    <property type="match status" value="1"/>
</dbReference>
<feature type="compositionally biased region" description="Basic and acidic residues" evidence="7">
    <location>
        <begin position="334"/>
        <end position="352"/>
    </location>
</feature>
<feature type="compositionally biased region" description="Low complexity" evidence="7">
    <location>
        <begin position="50"/>
        <end position="62"/>
    </location>
</feature>
<dbReference type="SMART" id="SM00558">
    <property type="entry name" value="JmjC"/>
    <property type="match status" value="1"/>
</dbReference>
<feature type="compositionally biased region" description="Gly residues" evidence="7">
    <location>
        <begin position="103"/>
        <end position="112"/>
    </location>
</feature>
<dbReference type="InterPro" id="IPR045109">
    <property type="entry name" value="LSDs-like"/>
</dbReference>
<feature type="compositionally biased region" description="Basic and acidic residues" evidence="7">
    <location>
        <begin position="180"/>
        <end position="200"/>
    </location>
</feature>
<feature type="coiled-coil region" evidence="6">
    <location>
        <begin position="6"/>
        <end position="41"/>
    </location>
</feature>
<gene>
    <name evidence="10" type="ORF">DH2020_028683</name>
</gene>
<evidence type="ECO:0000256" key="4">
    <source>
        <dbReference type="ARBA" id="ARBA00023242"/>
    </source>
</evidence>
<keyword evidence="11" id="KW-1185">Reference proteome</keyword>
<keyword evidence="6" id="KW-0175">Coiled coil</keyword>
<dbReference type="PROSITE" id="PS50089">
    <property type="entry name" value="ZF_RING_2"/>
    <property type="match status" value="1"/>
</dbReference>
<dbReference type="PANTHER" id="PTHR12549">
    <property type="entry name" value="JMJC DOMAIN-CONTAINING HISTONE DEMETHYLATION PROTEIN"/>
    <property type="match status" value="1"/>
</dbReference>
<dbReference type="InterPro" id="IPR003347">
    <property type="entry name" value="JmjC_dom"/>
</dbReference>
<dbReference type="PROSITE" id="PS51184">
    <property type="entry name" value="JMJC"/>
    <property type="match status" value="1"/>
</dbReference>
<evidence type="ECO:0000259" key="9">
    <source>
        <dbReference type="PROSITE" id="PS51184"/>
    </source>
</evidence>
<feature type="compositionally biased region" description="Basic and acidic residues" evidence="7">
    <location>
        <begin position="84"/>
        <end position="93"/>
    </location>
</feature>
<name>A0ABR0VU04_REHGL</name>
<feature type="domain" description="RING-type" evidence="8">
    <location>
        <begin position="397"/>
        <end position="444"/>
    </location>
</feature>
<dbReference type="SUPFAM" id="SSF51197">
    <property type="entry name" value="Clavaminate synthase-like"/>
    <property type="match status" value="1"/>
</dbReference>
<evidence type="ECO:0000256" key="7">
    <source>
        <dbReference type="SAM" id="MobiDB-lite"/>
    </source>
</evidence>
<evidence type="ECO:0000256" key="6">
    <source>
        <dbReference type="SAM" id="Coils"/>
    </source>
</evidence>
<dbReference type="PANTHER" id="PTHR12549:SF11">
    <property type="entry name" value="LYSINE-SPECIFIC DEMETHYLASE JMJ25"/>
    <property type="match status" value="1"/>
</dbReference>
<feature type="compositionally biased region" description="Basic and acidic residues" evidence="7">
    <location>
        <begin position="127"/>
        <end position="139"/>
    </location>
</feature>